<evidence type="ECO:0000259" key="2">
    <source>
        <dbReference type="Pfam" id="PF01370"/>
    </source>
</evidence>
<keyword evidence="4" id="KW-1185">Reference proteome</keyword>
<dbReference type="AlphaFoldDB" id="A0A919SEW0"/>
<feature type="region of interest" description="Disordered" evidence="1">
    <location>
        <begin position="295"/>
        <end position="320"/>
    </location>
</feature>
<evidence type="ECO:0000313" key="3">
    <source>
        <dbReference type="EMBL" id="GIM70576.1"/>
    </source>
</evidence>
<dbReference type="PANTHER" id="PTHR43245:SF13">
    <property type="entry name" value="UDP-D-APIOSE_UDP-D-XYLOSE SYNTHASE 2"/>
    <property type="match status" value="1"/>
</dbReference>
<dbReference type="SUPFAM" id="SSF51735">
    <property type="entry name" value="NAD(P)-binding Rossmann-fold domains"/>
    <property type="match status" value="1"/>
</dbReference>
<dbReference type="PANTHER" id="PTHR43245">
    <property type="entry name" value="BIFUNCTIONAL POLYMYXIN RESISTANCE PROTEIN ARNA"/>
    <property type="match status" value="1"/>
</dbReference>
<dbReference type="Gene3D" id="3.40.50.720">
    <property type="entry name" value="NAD(P)-binding Rossmann-like Domain"/>
    <property type="match status" value="1"/>
</dbReference>
<sequence>MRLLILGGTGFAGHALIDAARTRGHDITVLNRGNRRPPPGVTALVGDRTTPDGLTALAGGTWDHVIDTWSAAPGAVRDAATALNGHAGRYTYISSRSVYADGTGPGATEDAPTVTGDGDDYAHHKRGAELAVDEHFTGPVLHARAGLVLGPHEDVGRLPWWLTRLERGGPTLAPGPHDLPLQLIDVRDLADFVLDTTGTGAYNVVSPPGHTTMGELLDLGNELTGGHADLRWTDEKTILDAGIEAWIELPIWLAPSSADYGFLHQGDVSKALAAGLKPRPIRETVADTWAWMQTLGGTPPRRPDRPALGLSPEKESTVVS</sequence>
<dbReference type="InterPro" id="IPR050177">
    <property type="entry name" value="Lipid_A_modif_metabolic_enz"/>
</dbReference>
<dbReference type="InterPro" id="IPR001509">
    <property type="entry name" value="Epimerase_deHydtase"/>
</dbReference>
<reference evidence="3" key="1">
    <citation type="submission" date="2021-03" db="EMBL/GenBank/DDBJ databases">
        <title>Whole genome shotgun sequence of Actinoplanes consettensis NBRC 14913.</title>
        <authorList>
            <person name="Komaki H."/>
            <person name="Tamura T."/>
        </authorList>
    </citation>
    <scope>NUCLEOTIDE SEQUENCE</scope>
    <source>
        <strain evidence="3">NBRC 14913</strain>
    </source>
</reference>
<proteinExistence type="predicted"/>
<accession>A0A919SEW0</accession>
<gene>
    <name evidence="3" type="ORF">Aco04nite_21010</name>
</gene>
<dbReference type="EMBL" id="BOQP01000008">
    <property type="protein sequence ID" value="GIM70576.1"/>
    <property type="molecule type" value="Genomic_DNA"/>
</dbReference>
<organism evidence="3 4">
    <name type="scientific">Winogradskya consettensis</name>
    <dbReference type="NCBI Taxonomy" id="113560"/>
    <lineage>
        <taxon>Bacteria</taxon>
        <taxon>Bacillati</taxon>
        <taxon>Actinomycetota</taxon>
        <taxon>Actinomycetes</taxon>
        <taxon>Micromonosporales</taxon>
        <taxon>Micromonosporaceae</taxon>
        <taxon>Winogradskya</taxon>
    </lineage>
</organism>
<dbReference type="InterPro" id="IPR036291">
    <property type="entry name" value="NAD(P)-bd_dom_sf"/>
</dbReference>
<comment type="caution">
    <text evidence="3">The sequence shown here is derived from an EMBL/GenBank/DDBJ whole genome shotgun (WGS) entry which is preliminary data.</text>
</comment>
<dbReference type="Proteomes" id="UP000680865">
    <property type="component" value="Unassembled WGS sequence"/>
</dbReference>
<dbReference type="Pfam" id="PF01370">
    <property type="entry name" value="Epimerase"/>
    <property type="match status" value="1"/>
</dbReference>
<name>A0A919SEW0_9ACTN</name>
<dbReference type="RefSeq" id="WP_212996992.1">
    <property type="nucleotide sequence ID" value="NZ_BAAATW010000003.1"/>
</dbReference>
<feature type="domain" description="NAD-dependent epimerase/dehydratase" evidence="2">
    <location>
        <begin position="4"/>
        <end position="194"/>
    </location>
</feature>
<evidence type="ECO:0000256" key="1">
    <source>
        <dbReference type="SAM" id="MobiDB-lite"/>
    </source>
</evidence>
<evidence type="ECO:0000313" key="4">
    <source>
        <dbReference type="Proteomes" id="UP000680865"/>
    </source>
</evidence>
<protein>
    <submittedName>
        <fullName evidence="3">Reductase</fullName>
    </submittedName>
</protein>